<dbReference type="EMBL" id="BPQI01000059">
    <property type="protein sequence ID" value="GJD56375.1"/>
    <property type="molecule type" value="Genomic_DNA"/>
</dbReference>
<dbReference type="Proteomes" id="UP000401717">
    <property type="component" value="Unassembled WGS sequence"/>
</dbReference>
<gene>
    <name evidence="2" type="ORF">IFDJLNFL_2270</name>
    <name evidence="3" type="ORF">MTDSW087_04087</name>
</gene>
<keyword evidence="1" id="KW-1133">Transmembrane helix</keyword>
<dbReference type="Proteomes" id="UP001055303">
    <property type="component" value="Unassembled WGS sequence"/>
</dbReference>
<dbReference type="AlphaFoldDB" id="A0A564G298"/>
<keyword evidence="1" id="KW-0472">Membrane</keyword>
<proteinExistence type="predicted"/>
<evidence type="ECO:0000313" key="2">
    <source>
        <dbReference type="EMBL" id="GJD56375.1"/>
    </source>
</evidence>
<keyword evidence="1" id="KW-0812">Transmembrane</keyword>
<reference evidence="2" key="3">
    <citation type="submission" date="2021-08" db="EMBL/GenBank/DDBJ databases">
        <authorList>
            <person name="Tani A."/>
            <person name="Ola A."/>
            <person name="Ogura Y."/>
            <person name="Katsura K."/>
            <person name="Hayashi T."/>
        </authorList>
    </citation>
    <scope>NUCLEOTIDE SEQUENCE</scope>
    <source>
        <strain evidence="2">DSM 22415</strain>
    </source>
</reference>
<reference evidence="2" key="2">
    <citation type="journal article" date="2021" name="Front. Microbiol.">
        <title>Comprehensive Comparative Genomics and Phenotyping of Methylobacterium Species.</title>
        <authorList>
            <person name="Alessa O."/>
            <person name="Ogura Y."/>
            <person name="Fujitani Y."/>
            <person name="Takami H."/>
            <person name="Hayashi T."/>
            <person name="Sahin N."/>
            <person name="Tani A."/>
        </authorList>
    </citation>
    <scope>NUCLEOTIDE SEQUENCE</scope>
    <source>
        <strain evidence="2">DSM 22415</strain>
    </source>
</reference>
<organism evidence="3 4">
    <name type="scientific">Methylobacterium dankookense</name>
    <dbReference type="NCBI Taxonomy" id="560405"/>
    <lineage>
        <taxon>Bacteria</taxon>
        <taxon>Pseudomonadati</taxon>
        <taxon>Pseudomonadota</taxon>
        <taxon>Alphaproteobacteria</taxon>
        <taxon>Hyphomicrobiales</taxon>
        <taxon>Methylobacteriaceae</taxon>
        <taxon>Methylobacterium</taxon>
    </lineage>
</organism>
<evidence type="ECO:0000313" key="5">
    <source>
        <dbReference type="Proteomes" id="UP001055303"/>
    </source>
</evidence>
<evidence type="ECO:0000256" key="1">
    <source>
        <dbReference type="SAM" id="Phobius"/>
    </source>
</evidence>
<protein>
    <submittedName>
        <fullName evidence="3">Uncharacterized protein</fullName>
    </submittedName>
</protein>
<feature type="transmembrane region" description="Helical" evidence="1">
    <location>
        <begin position="6"/>
        <end position="27"/>
    </location>
</feature>
<accession>A0A564G298</accession>
<name>A0A564G298_9HYPH</name>
<feature type="transmembrane region" description="Helical" evidence="1">
    <location>
        <begin position="63"/>
        <end position="87"/>
    </location>
</feature>
<reference evidence="3 4" key="1">
    <citation type="submission" date="2019-06" db="EMBL/GenBank/DDBJ databases">
        <authorList>
            <person name="Rodrigo-Torres L."/>
            <person name="Arahal R. D."/>
            <person name="Lucena T."/>
        </authorList>
    </citation>
    <scope>NUCLEOTIDE SEQUENCE [LARGE SCALE GENOMIC DNA]</scope>
    <source>
        <strain evidence="3 4">SW08-7</strain>
    </source>
</reference>
<evidence type="ECO:0000313" key="3">
    <source>
        <dbReference type="EMBL" id="VUF14367.1"/>
    </source>
</evidence>
<keyword evidence="5" id="KW-1185">Reference proteome</keyword>
<evidence type="ECO:0000313" key="4">
    <source>
        <dbReference type="Proteomes" id="UP000401717"/>
    </source>
</evidence>
<dbReference type="EMBL" id="CABFVH010000032">
    <property type="protein sequence ID" value="VUF14367.1"/>
    <property type="molecule type" value="Genomic_DNA"/>
</dbReference>
<dbReference type="OrthoDB" id="9882928at2"/>
<sequence length="251" mass="27769">MSQNYYIFFAIAFSLYVVAALAVIQAITRIRRAFHPAPTETRTQPGEASVQGHTPMPRGLDAALAWSLLAATALYWLPILAITFGLATGAIGSMDTQAPKGEPDAPSPGAVENLRRQAAIPYAMMRLDACRDDLRRLQADLDQSAGMMLRFIAAPQKEPLAFRSYQPLGELYVAARAKASQCLQIDFPENALAVNESQMNTPAPGEPTDNLSQMYRYRKFYLQSSQAKRVLADFLAKIRIRKGMLRSERAE</sequence>
<dbReference type="RefSeq" id="WP_144766737.1">
    <property type="nucleotide sequence ID" value="NZ_BPQI01000059.1"/>
</dbReference>